<evidence type="ECO:0000256" key="1">
    <source>
        <dbReference type="ARBA" id="ARBA00006336"/>
    </source>
</evidence>
<keyword evidence="4" id="KW-1185">Reference proteome</keyword>
<comment type="similarity">
    <text evidence="1">Belongs to the isochorismatase family.</text>
</comment>
<sequence length="199" mass="21318">MAALAARAALGNLSANSTALLVCDIQERFRPVISGFPAVRGANVIGLPVVVTEQYPSKLGATVSELKEVLPPAAPVVAKTLFSMLTPEVDDFLTTNTAIKQLLICGIETHVCVLQTSLDLLERGYEVHVLTDGVSSQRTTDREAGLVRMAQSGAFLVSSEMALFQLMKDAKALGFKEVSALVREPRPEILQLPGISMRV</sequence>
<protein>
    <submittedName>
        <fullName evidence="3">Isochorismatase domain-containing protein 2</fullName>
    </submittedName>
</protein>
<dbReference type="Proteomes" id="UP000054498">
    <property type="component" value="Unassembled WGS sequence"/>
</dbReference>
<dbReference type="PANTHER" id="PTHR14119:SF3">
    <property type="entry name" value="ISOCHORISMATASE DOMAIN-CONTAINING PROTEIN 2"/>
    <property type="match status" value="1"/>
</dbReference>
<dbReference type="SUPFAM" id="SSF52499">
    <property type="entry name" value="Isochorismatase-like hydrolases"/>
    <property type="match status" value="1"/>
</dbReference>
<dbReference type="CDD" id="cd01012">
    <property type="entry name" value="YcaC_related"/>
    <property type="match status" value="1"/>
</dbReference>
<reference evidence="3 4" key="1">
    <citation type="journal article" date="2013" name="BMC Genomics">
        <title>Reconstruction of the lipid metabolism for the microalga Monoraphidium neglectum from its genome sequence reveals characteristics suitable for biofuel production.</title>
        <authorList>
            <person name="Bogen C."/>
            <person name="Al-Dilaimi A."/>
            <person name="Albersmeier A."/>
            <person name="Wichmann J."/>
            <person name="Grundmann M."/>
            <person name="Rupp O."/>
            <person name="Lauersen K.J."/>
            <person name="Blifernez-Klassen O."/>
            <person name="Kalinowski J."/>
            <person name="Goesmann A."/>
            <person name="Mussgnug J.H."/>
            <person name="Kruse O."/>
        </authorList>
    </citation>
    <scope>NUCLEOTIDE SEQUENCE [LARGE SCALE GENOMIC DNA]</scope>
    <source>
        <strain evidence="3 4">SAG 48.87</strain>
    </source>
</reference>
<evidence type="ECO:0000259" key="2">
    <source>
        <dbReference type="Pfam" id="PF00857"/>
    </source>
</evidence>
<organism evidence="3 4">
    <name type="scientific">Monoraphidium neglectum</name>
    <dbReference type="NCBI Taxonomy" id="145388"/>
    <lineage>
        <taxon>Eukaryota</taxon>
        <taxon>Viridiplantae</taxon>
        <taxon>Chlorophyta</taxon>
        <taxon>core chlorophytes</taxon>
        <taxon>Chlorophyceae</taxon>
        <taxon>CS clade</taxon>
        <taxon>Sphaeropleales</taxon>
        <taxon>Selenastraceae</taxon>
        <taxon>Monoraphidium</taxon>
    </lineage>
</organism>
<dbReference type="GeneID" id="25736090"/>
<accession>A0A0D2NII7</accession>
<name>A0A0D2NII7_9CHLO</name>
<dbReference type="STRING" id="145388.A0A0D2NII7"/>
<dbReference type="EMBL" id="KK100613">
    <property type="protein sequence ID" value="KIZ04741.1"/>
    <property type="molecule type" value="Genomic_DNA"/>
</dbReference>
<dbReference type="OrthoDB" id="269496at2759"/>
<dbReference type="PANTHER" id="PTHR14119">
    <property type="entry name" value="HYDROLASE"/>
    <property type="match status" value="1"/>
</dbReference>
<dbReference type="Gene3D" id="3.40.50.850">
    <property type="entry name" value="Isochorismatase-like"/>
    <property type="match status" value="1"/>
</dbReference>
<dbReference type="AlphaFoldDB" id="A0A0D2NII7"/>
<dbReference type="Pfam" id="PF00857">
    <property type="entry name" value="Isochorismatase"/>
    <property type="match status" value="1"/>
</dbReference>
<feature type="domain" description="Isochorismatase-like" evidence="2">
    <location>
        <begin position="18"/>
        <end position="160"/>
    </location>
</feature>
<evidence type="ECO:0000313" key="4">
    <source>
        <dbReference type="Proteomes" id="UP000054498"/>
    </source>
</evidence>
<evidence type="ECO:0000313" key="3">
    <source>
        <dbReference type="EMBL" id="KIZ04741.1"/>
    </source>
</evidence>
<dbReference type="InterPro" id="IPR050993">
    <property type="entry name" value="Isochorismatase_domain"/>
</dbReference>
<proteinExistence type="inferred from homology"/>
<dbReference type="InterPro" id="IPR000868">
    <property type="entry name" value="Isochorismatase-like_dom"/>
</dbReference>
<dbReference type="InterPro" id="IPR036380">
    <property type="entry name" value="Isochorismatase-like_sf"/>
</dbReference>
<dbReference type="RefSeq" id="XP_013903760.1">
    <property type="nucleotide sequence ID" value="XM_014048306.1"/>
</dbReference>
<gene>
    <name evidence="3" type="ORF">MNEG_3212</name>
</gene>
<dbReference type="KEGG" id="mng:MNEG_3212"/>